<dbReference type="PANTHER" id="PTHR45586">
    <property type="entry name" value="TPR REPEAT-CONTAINING PROTEIN PA4667"/>
    <property type="match status" value="1"/>
</dbReference>
<dbReference type="Gene3D" id="1.25.40.10">
    <property type="entry name" value="Tetratricopeptide repeat domain"/>
    <property type="match status" value="2"/>
</dbReference>
<evidence type="ECO:0000256" key="2">
    <source>
        <dbReference type="ARBA" id="ARBA00022803"/>
    </source>
</evidence>
<keyword evidence="4" id="KW-0472">Membrane</keyword>
<dbReference type="EMBL" id="RAWB01000313">
    <property type="protein sequence ID" value="RKH54091.1"/>
    <property type="molecule type" value="Genomic_DNA"/>
</dbReference>
<evidence type="ECO:0000256" key="3">
    <source>
        <dbReference type="SAM" id="MobiDB-lite"/>
    </source>
</evidence>
<feature type="transmembrane region" description="Helical" evidence="4">
    <location>
        <begin position="83"/>
        <end position="104"/>
    </location>
</feature>
<dbReference type="InterPro" id="IPR011990">
    <property type="entry name" value="TPR-like_helical_dom_sf"/>
</dbReference>
<dbReference type="SMART" id="SM00028">
    <property type="entry name" value="TPR"/>
    <property type="match status" value="5"/>
</dbReference>
<dbReference type="InterPro" id="IPR051012">
    <property type="entry name" value="CellSynth/LPSAsmb/PSIAsmb"/>
</dbReference>
<keyword evidence="1" id="KW-0677">Repeat</keyword>
<dbReference type="PANTHER" id="PTHR45586:SF1">
    <property type="entry name" value="LIPOPOLYSACCHARIDE ASSEMBLY PROTEIN B"/>
    <property type="match status" value="1"/>
</dbReference>
<dbReference type="Proteomes" id="UP000272888">
    <property type="component" value="Unassembled WGS sequence"/>
</dbReference>
<sequence>MGGEDLELPMLSHLDPSAASSGGDLDLLGGAQAAGNEPRLAGATALSPDSRISSVKPARTSHLTAAPVRSAQREGSGGGVRSLAAGLVVLVLLGGGAAAGYFLLYKPRQEAALKASRPQGPAPVSPEVMAAVGRWKLQFLELTGTSADHLAEGQRQLAKDQRVAYAEAEESFQQAVLLDPRSTDAIAGYVQALALGRGPGMDDNSFQEARELIQATESTVGKLPGLLVAHANLLLSRARQSSHLEEATQLADAARAHPDATDAQKAEAYLVLGRAKVATSRELANKDFDEARRLAPKLKRVDYYSALAHEEAGQYGLALKLLGRRLELDPQDWDSLEASARIYVEVGETGRARKLYEDRAKAKGKAGDLRSALALAVLRYQAEGNAREAVRELRALAKGVSRYGPRDASEIWVHLAAAERTAGNADGAVKAADEALKVVPALPEAHLQLFLVALAGKDAPRAREHLKGFQGRLEDPALEQVLEGRVLLLEQNPAGAQERFLAAGKLDPRRLDAQLLAGVAAATAKKREESFRLFYPVLEARIFDPLRPAPRPALTRFWLRPGDTLAGVENVVQELGGRPDDVQPLLYEGLVRFHQGDRQGAERLLRSVVETGTNNGSAQAYRSLLALDAKPAQALELAEKAVALERSLPVARLSLGLAQAAAGDVERAKRSVRSVLEVAPTMLSAQTKLAELELAARPEVARAMLEKVVGLDPSCFPAKKLLFKLDERG</sequence>
<keyword evidence="4" id="KW-1133">Transmembrane helix</keyword>
<keyword evidence="6" id="KW-1185">Reference proteome</keyword>
<gene>
    <name evidence="5" type="ORF">D7V93_26120</name>
</gene>
<keyword evidence="4" id="KW-0812">Transmembrane</keyword>
<name>A0A3A8PHJ1_9BACT</name>
<evidence type="ECO:0000313" key="5">
    <source>
        <dbReference type="EMBL" id="RKH54091.1"/>
    </source>
</evidence>
<protein>
    <submittedName>
        <fullName evidence="5">Gliding motility protein</fullName>
    </submittedName>
</protein>
<accession>A0A3A8PHJ1</accession>
<evidence type="ECO:0000256" key="1">
    <source>
        <dbReference type="ARBA" id="ARBA00022737"/>
    </source>
</evidence>
<evidence type="ECO:0000256" key="4">
    <source>
        <dbReference type="SAM" id="Phobius"/>
    </source>
</evidence>
<evidence type="ECO:0000313" key="6">
    <source>
        <dbReference type="Proteomes" id="UP000272888"/>
    </source>
</evidence>
<dbReference type="AlphaFoldDB" id="A0A3A8PHJ1"/>
<dbReference type="SUPFAM" id="SSF48452">
    <property type="entry name" value="TPR-like"/>
    <property type="match status" value="2"/>
</dbReference>
<feature type="region of interest" description="Disordered" evidence="3">
    <location>
        <begin position="44"/>
        <end position="76"/>
    </location>
</feature>
<reference evidence="6" key="1">
    <citation type="submission" date="2018-09" db="EMBL/GenBank/DDBJ databases">
        <authorList>
            <person name="Livingstone P.G."/>
            <person name="Whitworth D.E."/>
        </authorList>
    </citation>
    <scope>NUCLEOTIDE SEQUENCE [LARGE SCALE GENOMIC DNA]</scope>
    <source>
        <strain evidence="6">CA051B</strain>
    </source>
</reference>
<keyword evidence="2" id="KW-0802">TPR repeat</keyword>
<comment type="caution">
    <text evidence="5">The sequence shown here is derived from an EMBL/GenBank/DDBJ whole genome shotgun (WGS) entry which is preliminary data.</text>
</comment>
<organism evidence="5 6">
    <name type="scientific">Corallococcus llansteffanensis</name>
    <dbReference type="NCBI Taxonomy" id="2316731"/>
    <lineage>
        <taxon>Bacteria</taxon>
        <taxon>Pseudomonadati</taxon>
        <taxon>Myxococcota</taxon>
        <taxon>Myxococcia</taxon>
        <taxon>Myxococcales</taxon>
        <taxon>Cystobacterineae</taxon>
        <taxon>Myxococcaceae</taxon>
        <taxon>Corallococcus</taxon>
    </lineage>
</organism>
<proteinExistence type="predicted"/>
<dbReference type="InterPro" id="IPR019734">
    <property type="entry name" value="TPR_rpt"/>
</dbReference>